<dbReference type="InterPro" id="IPR019734">
    <property type="entry name" value="TPR_rpt"/>
</dbReference>
<keyword evidence="1" id="KW-0812">Transmembrane</keyword>
<keyword evidence="1" id="KW-1133">Transmembrane helix</keyword>
<keyword evidence="1" id="KW-0472">Membrane</keyword>
<feature type="transmembrane region" description="Helical" evidence="1">
    <location>
        <begin position="29"/>
        <end position="47"/>
    </location>
</feature>
<dbReference type="SMART" id="SM00028">
    <property type="entry name" value="TPR"/>
    <property type="match status" value="2"/>
</dbReference>
<dbReference type="Gene3D" id="1.25.40.10">
    <property type="entry name" value="Tetratricopeptide repeat domain"/>
    <property type="match status" value="2"/>
</dbReference>
<gene>
    <name evidence="2" type="ORF">SDC9_15707</name>
</gene>
<evidence type="ECO:0000313" key="2">
    <source>
        <dbReference type="EMBL" id="MPL69956.1"/>
    </source>
</evidence>
<dbReference type="AlphaFoldDB" id="A0A644TSI2"/>
<evidence type="ECO:0000256" key="1">
    <source>
        <dbReference type="SAM" id="Phobius"/>
    </source>
</evidence>
<name>A0A644TSI2_9ZZZZ</name>
<comment type="caution">
    <text evidence="2">The sequence shown here is derived from an EMBL/GenBank/DDBJ whole genome shotgun (WGS) entry which is preliminary data.</text>
</comment>
<dbReference type="Pfam" id="PF13174">
    <property type="entry name" value="TPR_6"/>
    <property type="match status" value="1"/>
</dbReference>
<dbReference type="Pfam" id="PF13432">
    <property type="entry name" value="TPR_16"/>
    <property type="match status" value="1"/>
</dbReference>
<dbReference type="EMBL" id="VSSQ01000050">
    <property type="protein sequence ID" value="MPL69956.1"/>
    <property type="molecule type" value="Genomic_DNA"/>
</dbReference>
<accession>A0A644TSI2</accession>
<reference evidence="2" key="1">
    <citation type="submission" date="2019-08" db="EMBL/GenBank/DDBJ databases">
        <authorList>
            <person name="Kucharzyk K."/>
            <person name="Murdoch R.W."/>
            <person name="Higgins S."/>
            <person name="Loffler F."/>
        </authorList>
    </citation>
    <scope>NUCLEOTIDE SEQUENCE</scope>
</reference>
<proteinExistence type="predicted"/>
<organism evidence="2">
    <name type="scientific">bioreactor metagenome</name>
    <dbReference type="NCBI Taxonomy" id="1076179"/>
    <lineage>
        <taxon>unclassified sequences</taxon>
        <taxon>metagenomes</taxon>
        <taxon>ecological metagenomes</taxon>
    </lineage>
</organism>
<sequence length="222" mass="25160">MSTEQKPKNLAVVEVISKSEQFIEKNQKIILIVIAAILILVGGYFGYKKLYAEPRQETAASEMFAAEQYYKNEDMDKALNGDGKHMGFLAIIDKYGSTKSGKLANFYAGSAYLTKGEYQKAIDYLEDFNAKDVFLSSQAKALIGDCYMELNKTTDAIKYYEKAIVDVNDMTTPFVLMKLGLAHEINKDNKKALESYKRIKTEFPASMEAREIDKYITRLENL</sequence>
<protein>
    <submittedName>
        <fullName evidence="2">Uncharacterized protein</fullName>
    </submittedName>
</protein>
<dbReference type="SUPFAM" id="SSF48452">
    <property type="entry name" value="TPR-like"/>
    <property type="match status" value="1"/>
</dbReference>
<dbReference type="InterPro" id="IPR011990">
    <property type="entry name" value="TPR-like_helical_dom_sf"/>
</dbReference>